<feature type="signal peptide" evidence="3">
    <location>
        <begin position="1"/>
        <end position="20"/>
    </location>
</feature>
<gene>
    <name evidence="5" type="ORF">BDV29DRAFT_160258</name>
</gene>
<organism evidence="5 6">
    <name type="scientific">Aspergillus leporis</name>
    <dbReference type="NCBI Taxonomy" id="41062"/>
    <lineage>
        <taxon>Eukaryota</taxon>
        <taxon>Fungi</taxon>
        <taxon>Dikarya</taxon>
        <taxon>Ascomycota</taxon>
        <taxon>Pezizomycotina</taxon>
        <taxon>Eurotiomycetes</taxon>
        <taxon>Eurotiomycetidae</taxon>
        <taxon>Eurotiales</taxon>
        <taxon>Aspergillaceae</taxon>
        <taxon>Aspergillus</taxon>
        <taxon>Aspergillus subgen. Circumdati</taxon>
    </lineage>
</organism>
<dbReference type="InterPro" id="IPR003737">
    <property type="entry name" value="GlcNAc_PI_deacetylase-related"/>
</dbReference>
<dbReference type="OrthoDB" id="203440at2759"/>
<dbReference type="Gene3D" id="2.60.120.260">
    <property type="entry name" value="Galactose-binding domain-like"/>
    <property type="match status" value="1"/>
</dbReference>
<evidence type="ECO:0000259" key="4">
    <source>
        <dbReference type="Pfam" id="PF24135"/>
    </source>
</evidence>
<evidence type="ECO:0000256" key="1">
    <source>
        <dbReference type="ARBA" id="ARBA00006066"/>
    </source>
</evidence>
<dbReference type="AlphaFoldDB" id="A0A5N5WU28"/>
<dbReference type="Proteomes" id="UP000326565">
    <property type="component" value="Unassembled WGS sequence"/>
</dbReference>
<feature type="chain" id="PRO_5024908354" description="N-acetylglucosaminylphosphatidylinositol deacetylase" evidence="3">
    <location>
        <begin position="21"/>
        <end position="510"/>
    </location>
</feature>
<dbReference type="Gene3D" id="2.60.40.10">
    <property type="entry name" value="Immunoglobulins"/>
    <property type="match status" value="1"/>
</dbReference>
<keyword evidence="6" id="KW-1185">Reference proteome</keyword>
<dbReference type="PANTHER" id="PTHR12993:SF23">
    <property type="entry name" value="N-ACETYLGLUCOSAMINYLPHOSPHATIDYLINOSITOL DEACETYLASE"/>
    <property type="match status" value="1"/>
</dbReference>
<dbReference type="SUPFAM" id="SSF102588">
    <property type="entry name" value="LmbE-like"/>
    <property type="match status" value="1"/>
</dbReference>
<dbReference type="GO" id="GO:0005783">
    <property type="term" value="C:endoplasmic reticulum"/>
    <property type="evidence" value="ECO:0007669"/>
    <property type="project" value="TreeGrafter"/>
</dbReference>
<dbReference type="SUPFAM" id="SSF49785">
    <property type="entry name" value="Galactose-binding domain-like"/>
    <property type="match status" value="1"/>
</dbReference>
<evidence type="ECO:0000313" key="6">
    <source>
        <dbReference type="Proteomes" id="UP000326565"/>
    </source>
</evidence>
<dbReference type="PANTHER" id="PTHR12993">
    <property type="entry name" value="N-ACETYLGLUCOSAMINYL-PHOSPHATIDYLINOSITOL DE-N-ACETYLASE-RELATED"/>
    <property type="match status" value="1"/>
</dbReference>
<dbReference type="InterPro" id="IPR055826">
    <property type="entry name" value="DUF7402"/>
</dbReference>
<dbReference type="InterPro" id="IPR008979">
    <property type="entry name" value="Galactose-bd-like_sf"/>
</dbReference>
<keyword evidence="3" id="KW-0732">Signal</keyword>
<dbReference type="Pfam" id="PF02585">
    <property type="entry name" value="PIG-L"/>
    <property type="match status" value="1"/>
</dbReference>
<evidence type="ECO:0000313" key="5">
    <source>
        <dbReference type="EMBL" id="KAB8070670.1"/>
    </source>
</evidence>
<dbReference type="UniPathway" id="UPA00280"/>
<dbReference type="Pfam" id="PF24135">
    <property type="entry name" value="DUF7402"/>
    <property type="match status" value="1"/>
</dbReference>
<dbReference type="Gene3D" id="3.40.50.10320">
    <property type="entry name" value="LmbE-like"/>
    <property type="match status" value="1"/>
</dbReference>
<dbReference type="EC" id="3.5.1.89" evidence="2"/>
<dbReference type="InterPro" id="IPR024078">
    <property type="entry name" value="LmbE-like_dom_sf"/>
</dbReference>
<sequence>MPLLILLGAVALCSLSFSAAQTLNIVAHQDDDLLFVSPDLLHDIQVGRKVRSVFLTAGDAGNVSSGYWEQRQAGSQAAYAQMADVEDAWTQSDAGIFGKNIPLFTLRGKPEISLAFLQLPDGNIGGDGFPNTGGASLEKLWQLEIGSIQTVNGSTSYTSDELVDTLVSLMNNFQPDRINTLDYVHAYGGGDHSDHYTTAYYVHEAALQCTTTHTLTGYTGYPVESSTQNVFGDDLEAKQSAFFAHAAHDPNVCHDLVDCGDGKETQWLQRQYTVTGKPVANAGILNNRQVVKSGEKVVLNGSESKDPNGASLSYQWTQVKGTKVVLSNANAAQPSFTSPKSSETLVFRLIVSNGRISSTPASITIIVTTLDNIARNATAKASSQRSESNQSADKAIDGVAKGYPGLSTREWATVGGKAGSTLTLTWDKPQTISEIYLYDRPNIMDQVTGGVIQFDDGKVNVGVLDNYGKPNRIIVDKEITRSLTFKITSVSPSTSNIGLAEIEVYGISSG</sequence>
<dbReference type="Pfam" id="PF22352">
    <property type="entry name" value="K319L-like_PKD"/>
    <property type="match status" value="1"/>
</dbReference>
<proteinExistence type="inferred from homology"/>
<name>A0A5N5WU28_9EURO</name>
<feature type="domain" description="DUF7402" evidence="4">
    <location>
        <begin position="372"/>
        <end position="505"/>
    </location>
</feature>
<evidence type="ECO:0000256" key="3">
    <source>
        <dbReference type="SAM" id="SignalP"/>
    </source>
</evidence>
<dbReference type="InterPro" id="IPR013783">
    <property type="entry name" value="Ig-like_fold"/>
</dbReference>
<comment type="similarity">
    <text evidence="1">Belongs to the PIGL family.</text>
</comment>
<dbReference type="EMBL" id="ML732295">
    <property type="protein sequence ID" value="KAB8070670.1"/>
    <property type="molecule type" value="Genomic_DNA"/>
</dbReference>
<accession>A0A5N5WU28</accession>
<protein>
    <recommendedName>
        <fullName evidence="2">N-acetylglucosaminylphosphatidylinositol deacetylase</fullName>
        <ecNumber evidence="2">3.5.1.89</ecNumber>
    </recommendedName>
</protein>
<dbReference type="GO" id="GO:0000225">
    <property type="term" value="F:N-acetylglucosaminylphosphatidylinositol deacetylase activity"/>
    <property type="evidence" value="ECO:0007669"/>
    <property type="project" value="UniProtKB-EC"/>
</dbReference>
<evidence type="ECO:0000256" key="2">
    <source>
        <dbReference type="ARBA" id="ARBA00012176"/>
    </source>
</evidence>
<reference evidence="5 6" key="1">
    <citation type="submission" date="2019-04" db="EMBL/GenBank/DDBJ databases">
        <title>Friends and foes A comparative genomics study of 23 Aspergillus species from section Flavi.</title>
        <authorList>
            <consortium name="DOE Joint Genome Institute"/>
            <person name="Kjaerbolling I."/>
            <person name="Vesth T."/>
            <person name="Frisvad J.C."/>
            <person name="Nybo J.L."/>
            <person name="Theobald S."/>
            <person name="Kildgaard S."/>
            <person name="Isbrandt T."/>
            <person name="Kuo A."/>
            <person name="Sato A."/>
            <person name="Lyhne E.K."/>
            <person name="Kogle M.E."/>
            <person name="Wiebenga A."/>
            <person name="Kun R.S."/>
            <person name="Lubbers R.J."/>
            <person name="Makela M.R."/>
            <person name="Barry K."/>
            <person name="Chovatia M."/>
            <person name="Clum A."/>
            <person name="Daum C."/>
            <person name="Haridas S."/>
            <person name="He G."/>
            <person name="LaButti K."/>
            <person name="Lipzen A."/>
            <person name="Mondo S."/>
            <person name="Riley R."/>
            <person name="Salamov A."/>
            <person name="Simmons B.A."/>
            <person name="Magnuson J.K."/>
            <person name="Henrissat B."/>
            <person name="Mortensen U.H."/>
            <person name="Larsen T.O."/>
            <person name="Devries R.P."/>
            <person name="Grigoriev I.V."/>
            <person name="Machida M."/>
            <person name="Baker S.E."/>
            <person name="Andersen M.R."/>
        </authorList>
    </citation>
    <scope>NUCLEOTIDE SEQUENCE [LARGE SCALE GENOMIC DNA]</scope>
    <source>
        <strain evidence="5 6">CBS 151.66</strain>
    </source>
</reference>